<proteinExistence type="predicted"/>
<dbReference type="CDD" id="cd21173">
    <property type="entry name" value="NucC-like"/>
    <property type="match status" value="1"/>
</dbReference>
<sequence>MAKQRISTFFNNEIEAILNKYKQIEALIPKQQIKKDGELAAGSDHTAEEGRFIESILRSTLNKYLPKNLKALSGFILRPEAMVGENDNSRIIENEGDQHSRQLDIIIFDVGNYPVYEQFEEFAIVPPEGIIAVISVKKTLRKADINHELDCLADAASLSRHYIRKQNTELATKSAFEKINVVAPATILVGFTSDFGAADSLTIANDVFNSCIEPLKKYPYDAIVKLITVLDKLSILKTEEQSSNIKSDGIETTFVWYKHTHEDEKYYDVGIQLILQSILKVYYQRTRSPFIVKPGFEKIEDVFKVKDRLGFLKSSGYRIENTINTGINAKRKLIRQQLLSGKKDE</sequence>
<feature type="domain" description="DUF6602" evidence="1">
    <location>
        <begin position="42"/>
        <end position="153"/>
    </location>
</feature>
<dbReference type="AlphaFoldDB" id="A0A4Q9YXC7"/>
<keyword evidence="3" id="KW-1185">Reference proteome</keyword>
<dbReference type="InterPro" id="IPR046537">
    <property type="entry name" value="DUF6602"/>
</dbReference>
<dbReference type="OrthoDB" id="9794183at2"/>
<evidence type="ECO:0000313" key="2">
    <source>
        <dbReference type="EMBL" id="TBX68344.1"/>
    </source>
</evidence>
<name>A0A4Q9YXC7_9FLAO</name>
<dbReference type="RefSeq" id="WP_131476188.1">
    <property type="nucleotide sequence ID" value="NZ_SJPE01000009.1"/>
</dbReference>
<dbReference type="EMBL" id="SJPE01000009">
    <property type="protein sequence ID" value="TBX68344.1"/>
    <property type="molecule type" value="Genomic_DNA"/>
</dbReference>
<dbReference type="Pfam" id="PF20247">
    <property type="entry name" value="DUF6602"/>
    <property type="match status" value="1"/>
</dbReference>
<accession>A0A4Q9YXC7</accession>
<comment type="caution">
    <text evidence="2">The sequence shown here is derived from an EMBL/GenBank/DDBJ whole genome shotgun (WGS) entry which is preliminary data.</text>
</comment>
<gene>
    <name evidence="2" type="ORF">EZL74_08515</name>
</gene>
<organism evidence="2 3">
    <name type="scientific">Flavobacterium silvisoli</name>
    <dbReference type="NCBI Taxonomy" id="2529433"/>
    <lineage>
        <taxon>Bacteria</taxon>
        <taxon>Pseudomonadati</taxon>
        <taxon>Bacteroidota</taxon>
        <taxon>Flavobacteriia</taxon>
        <taxon>Flavobacteriales</taxon>
        <taxon>Flavobacteriaceae</taxon>
        <taxon>Flavobacterium</taxon>
    </lineage>
</organism>
<evidence type="ECO:0000259" key="1">
    <source>
        <dbReference type="Pfam" id="PF20247"/>
    </source>
</evidence>
<protein>
    <recommendedName>
        <fullName evidence="1">DUF6602 domain-containing protein</fullName>
    </recommendedName>
</protein>
<reference evidence="2 3" key="1">
    <citation type="submission" date="2019-02" db="EMBL/GenBank/DDBJ databases">
        <title>Flavobacterium sp. RD-2-33 isolated from forest soil.</title>
        <authorList>
            <person name="Chaudhary D.K."/>
        </authorList>
    </citation>
    <scope>NUCLEOTIDE SEQUENCE [LARGE SCALE GENOMIC DNA]</scope>
    <source>
        <strain evidence="2 3">RD-2-33</strain>
    </source>
</reference>
<evidence type="ECO:0000313" key="3">
    <source>
        <dbReference type="Proteomes" id="UP000293300"/>
    </source>
</evidence>
<dbReference type="Proteomes" id="UP000293300">
    <property type="component" value="Unassembled WGS sequence"/>
</dbReference>